<dbReference type="PANTHER" id="PTHR47053:SF1">
    <property type="entry name" value="MUREIN DD-ENDOPEPTIDASE MEPH-RELATED"/>
    <property type="match status" value="1"/>
</dbReference>
<feature type="domain" description="SH3b" evidence="5">
    <location>
        <begin position="102"/>
        <end position="165"/>
    </location>
</feature>
<dbReference type="PROSITE" id="PS51935">
    <property type="entry name" value="NLPC_P60"/>
    <property type="match status" value="1"/>
</dbReference>
<evidence type="ECO:0000259" key="6">
    <source>
        <dbReference type="PROSITE" id="PS51935"/>
    </source>
</evidence>
<evidence type="ECO:0000256" key="4">
    <source>
        <dbReference type="ARBA" id="ARBA00022807"/>
    </source>
</evidence>
<evidence type="ECO:0000256" key="3">
    <source>
        <dbReference type="ARBA" id="ARBA00022801"/>
    </source>
</evidence>
<evidence type="ECO:0000256" key="1">
    <source>
        <dbReference type="ARBA" id="ARBA00007074"/>
    </source>
</evidence>
<dbReference type="PROSITE" id="PS51781">
    <property type="entry name" value="SH3B"/>
    <property type="match status" value="1"/>
</dbReference>
<proteinExistence type="inferred from homology"/>
<sequence>MKKCDLKAVGLILMTLLLATCGKMDDKRKLLAEIQVVRSEYAPDKRTALFDISVVDAQNNFVLAGESNRPDAVEALKTKLKSDGIEFRDSIEILPSKKLNGKTEALINISVANLRSEPKHSAELSTQATLGTPVKILKKEGGWYLIQTPDKYLAWVDDGGIVPMEPKYMDNWKTTHKVIYTKTYGHSYALPDHKQPVSDLVAGNILEIVKYVDEHYIVRYPDGRQAYVSKEESEPYRQWLEKLTPSIDSIVSTSMSLIGVPYLWGGTSTKGMDCSGFTKTVYFLNGMVIPRDASQQVHTGKAIDSVGSFETLQKGDLLFFGSKATDSTPEKVVHVGIWIGNNEFIHASDMVRISSMDRDAENYDDFNRDRYLRTKRILKQQDEGLISLLDTPLFKD</sequence>
<dbReference type="InterPro" id="IPR038765">
    <property type="entry name" value="Papain-like_cys_pep_sf"/>
</dbReference>
<dbReference type="EMBL" id="JAVTTP010000001">
    <property type="protein sequence ID" value="MDT7828885.1"/>
    <property type="molecule type" value="Genomic_DNA"/>
</dbReference>
<reference evidence="7 8" key="1">
    <citation type="submission" date="2023-09" db="EMBL/GenBank/DDBJ databases">
        <title>Novel taxa isolated from Blanes Bay.</title>
        <authorList>
            <person name="Rey-Velasco X."/>
            <person name="Lucena T."/>
        </authorList>
    </citation>
    <scope>NUCLEOTIDE SEQUENCE [LARGE SCALE GENOMIC DNA]</scope>
    <source>
        <strain evidence="7 8">S334</strain>
    </source>
</reference>
<dbReference type="Pfam" id="PF08239">
    <property type="entry name" value="SH3_3"/>
    <property type="match status" value="1"/>
</dbReference>
<dbReference type="InterPro" id="IPR000064">
    <property type="entry name" value="NLP_P60_dom"/>
</dbReference>
<name>A0ABU3L5G9_9FLAO</name>
<organism evidence="7 8">
    <name type="scientific">Pricia mediterranea</name>
    <dbReference type="NCBI Taxonomy" id="3076079"/>
    <lineage>
        <taxon>Bacteria</taxon>
        <taxon>Pseudomonadati</taxon>
        <taxon>Bacteroidota</taxon>
        <taxon>Flavobacteriia</taxon>
        <taxon>Flavobacteriales</taxon>
        <taxon>Flavobacteriaceae</taxon>
        <taxon>Pricia</taxon>
    </lineage>
</organism>
<evidence type="ECO:0000256" key="2">
    <source>
        <dbReference type="ARBA" id="ARBA00022670"/>
    </source>
</evidence>
<comment type="caution">
    <text evidence="7">The sequence shown here is derived from an EMBL/GenBank/DDBJ whole genome shotgun (WGS) entry which is preliminary data.</text>
</comment>
<keyword evidence="3" id="KW-0378">Hydrolase</keyword>
<evidence type="ECO:0000313" key="7">
    <source>
        <dbReference type="EMBL" id="MDT7828885.1"/>
    </source>
</evidence>
<evidence type="ECO:0000313" key="8">
    <source>
        <dbReference type="Proteomes" id="UP001250656"/>
    </source>
</evidence>
<dbReference type="SUPFAM" id="SSF54001">
    <property type="entry name" value="Cysteine proteinases"/>
    <property type="match status" value="1"/>
</dbReference>
<accession>A0ABU3L5G9</accession>
<dbReference type="PANTHER" id="PTHR47053">
    <property type="entry name" value="MUREIN DD-ENDOPEPTIDASE MEPH-RELATED"/>
    <property type="match status" value="1"/>
</dbReference>
<keyword evidence="2" id="KW-0645">Protease</keyword>
<evidence type="ECO:0000259" key="5">
    <source>
        <dbReference type="PROSITE" id="PS51781"/>
    </source>
</evidence>
<gene>
    <name evidence="7" type="ORF">RQM65_09450</name>
</gene>
<protein>
    <submittedName>
        <fullName evidence="7">SH3 domain-containing C40 family peptidase</fullName>
    </submittedName>
</protein>
<keyword evidence="4" id="KW-0788">Thiol protease</keyword>
<dbReference type="InterPro" id="IPR003646">
    <property type="entry name" value="SH3-like_bac-type"/>
</dbReference>
<keyword evidence="8" id="KW-1185">Reference proteome</keyword>
<dbReference type="Gene3D" id="3.90.1720.10">
    <property type="entry name" value="endopeptidase domain like (from Nostoc punctiforme)"/>
    <property type="match status" value="1"/>
</dbReference>
<dbReference type="SMART" id="SM00287">
    <property type="entry name" value="SH3b"/>
    <property type="match status" value="1"/>
</dbReference>
<comment type="similarity">
    <text evidence="1">Belongs to the peptidase C40 family.</text>
</comment>
<feature type="domain" description="NlpC/P60" evidence="6">
    <location>
        <begin position="244"/>
        <end position="378"/>
    </location>
</feature>
<dbReference type="Pfam" id="PF00877">
    <property type="entry name" value="NLPC_P60"/>
    <property type="match status" value="1"/>
</dbReference>
<dbReference type="RefSeq" id="WP_314014468.1">
    <property type="nucleotide sequence ID" value="NZ_JAVTTP010000001.1"/>
</dbReference>
<dbReference type="InterPro" id="IPR051202">
    <property type="entry name" value="Peptidase_C40"/>
</dbReference>
<dbReference type="Proteomes" id="UP001250656">
    <property type="component" value="Unassembled WGS sequence"/>
</dbReference>
<dbReference type="Gene3D" id="2.30.30.40">
    <property type="entry name" value="SH3 Domains"/>
    <property type="match status" value="2"/>
</dbReference>